<organism evidence="2 3">
    <name type="scientific">Aquimarina gracilis</name>
    <dbReference type="NCBI Taxonomy" id="874422"/>
    <lineage>
        <taxon>Bacteria</taxon>
        <taxon>Pseudomonadati</taxon>
        <taxon>Bacteroidota</taxon>
        <taxon>Flavobacteriia</taxon>
        <taxon>Flavobacteriales</taxon>
        <taxon>Flavobacteriaceae</taxon>
        <taxon>Aquimarina</taxon>
    </lineage>
</organism>
<name>A0ABU5ZUN7_9FLAO</name>
<dbReference type="EMBL" id="JAYKLX010000003">
    <property type="protein sequence ID" value="MEB3345097.1"/>
    <property type="molecule type" value="Genomic_DNA"/>
</dbReference>
<keyword evidence="3" id="KW-1185">Reference proteome</keyword>
<evidence type="ECO:0000313" key="3">
    <source>
        <dbReference type="Proteomes" id="UP001327027"/>
    </source>
</evidence>
<accession>A0ABU5ZUN7</accession>
<feature type="chain" id="PRO_5045490564" description="Calx-beta domain-containing protein" evidence="1">
    <location>
        <begin position="24"/>
        <end position="376"/>
    </location>
</feature>
<evidence type="ECO:0000313" key="2">
    <source>
        <dbReference type="EMBL" id="MEB3345097.1"/>
    </source>
</evidence>
<protein>
    <recommendedName>
        <fullName evidence="4">Calx-beta domain-containing protein</fullName>
    </recommendedName>
</protein>
<dbReference type="Gene3D" id="2.60.40.2030">
    <property type="match status" value="1"/>
</dbReference>
<dbReference type="PROSITE" id="PS51257">
    <property type="entry name" value="PROKAR_LIPOPROTEIN"/>
    <property type="match status" value="1"/>
</dbReference>
<reference evidence="2 3" key="1">
    <citation type="journal article" date="2013" name="Int. J. Syst. Evol. Microbiol.">
        <title>Aquimarina gracilis sp. nov., isolated from the gut microflora of a mussel, Mytilus coruscus, and emended description of Aquimarina spongiae.</title>
        <authorList>
            <person name="Park S.C."/>
            <person name="Choe H.N."/>
            <person name="Baik K.S."/>
            <person name="Seong C.N."/>
        </authorList>
    </citation>
    <scope>NUCLEOTIDE SEQUENCE [LARGE SCALE GENOMIC DNA]</scope>
    <source>
        <strain evidence="2 3">PSC32</strain>
    </source>
</reference>
<dbReference type="InterPro" id="IPR038081">
    <property type="entry name" value="CalX-like_sf"/>
</dbReference>
<proteinExistence type="predicted"/>
<dbReference type="SUPFAM" id="SSF141072">
    <property type="entry name" value="CalX-like"/>
    <property type="match status" value="1"/>
</dbReference>
<feature type="signal peptide" evidence="1">
    <location>
        <begin position="1"/>
        <end position="23"/>
    </location>
</feature>
<evidence type="ECO:0000256" key="1">
    <source>
        <dbReference type="SAM" id="SignalP"/>
    </source>
</evidence>
<comment type="caution">
    <text evidence="2">The sequence shown here is derived from an EMBL/GenBank/DDBJ whole genome shotgun (WGS) entry which is preliminary data.</text>
</comment>
<dbReference type="RefSeq" id="WP_324179131.1">
    <property type="nucleotide sequence ID" value="NZ_BAABAW010000008.1"/>
</dbReference>
<evidence type="ECO:0008006" key="4">
    <source>
        <dbReference type="Google" id="ProtNLM"/>
    </source>
</evidence>
<sequence length="376" mass="40935">MKRLIYNFLCVLPGVFLLGTSCANDDVNQVEEKEQFLVGVNGSEILFEDEEFLEIPLTIGFVTKEDSQVILEVSSIGNLEYGVDYTTIPDGSSGTITLDIPAGSTEATIQLFPIIVQDNITTPDRVINLSINQVSGGLILSSTSGIYQVTIKDQDFNLDAFAFTSFEEPRAGDINNYAAQDGVEQVNVVDADGNVLNSVDYVSTGEELGFDTSYVPGEEGGEDSGLFFGVTNVTNEPDEYNIGFFADGAQAYITSDADGIAEIVFDEIKIPSAYNVLKVKFSVYFVESSWESSDEFDIFWRTDDGDELIKSFRSNADELMTDQPDGTGNVLVDEWATFFADVTNVTDGRLVIQIGTNSGSEIAFIDDILIGGKITN</sequence>
<gene>
    <name evidence="2" type="ORF">U6A24_06475</name>
</gene>
<dbReference type="Proteomes" id="UP001327027">
    <property type="component" value="Unassembled WGS sequence"/>
</dbReference>
<keyword evidence="1" id="KW-0732">Signal</keyword>